<organism evidence="2 3">
    <name type="scientific">Falsiroseomonas algicola</name>
    <dbReference type="NCBI Taxonomy" id="2716930"/>
    <lineage>
        <taxon>Bacteria</taxon>
        <taxon>Pseudomonadati</taxon>
        <taxon>Pseudomonadota</taxon>
        <taxon>Alphaproteobacteria</taxon>
        <taxon>Acetobacterales</taxon>
        <taxon>Roseomonadaceae</taxon>
        <taxon>Falsiroseomonas</taxon>
    </lineage>
</organism>
<dbReference type="RefSeq" id="WP_164694081.1">
    <property type="nucleotide sequence ID" value="NZ_JAAIKB010000003.1"/>
</dbReference>
<dbReference type="SUPFAM" id="SSF55073">
    <property type="entry name" value="Nucleotide cyclase"/>
    <property type="match status" value="1"/>
</dbReference>
<dbReference type="PROSITE" id="PS50887">
    <property type="entry name" value="GGDEF"/>
    <property type="match status" value="1"/>
</dbReference>
<proteinExistence type="predicted"/>
<dbReference type="NCBIfam" id="TIGR00254">
    <property type="entry name" value="GGDEF"/>
    <property type="match status" value="1"/>
</dbReference>
<sequence length="415" mass="43604">MDVFPDDRAQSLASALIDSRARWRDFALLAADLVFETDGAGCFTFIGPDDALGYRADALLGRPATQLLAGGAGGLFRDRQAMRGARAWLTRADGTVCCFDFTVVPHEEGLRGTARDVTAEERMAEVSARALRRATTLGRLLRLGQRQGDPAAALQAMLRALPAALPSVGAALLLPAGRGWRPAVEGTAPVPLDRMPPPGDAPGPEARLLLAGAEGGACLVAWRDAEQPDFDREDRDLMEALAMPVAGLQAEAQRQRELAEAAHGDALTGLLNRRGFTMALAGRVRPGAGALVFVDLDGLKPLNDTLGHEAGDAALRGMAERLRAAAWPCDAAARLGGDEFCLWLDGVGSEASAWDRVMAIGQPGPLPGWPQAGEGALRASIGIALPGPEEDLAALMMRADAAMYQVKRARGGGRG</sequence>
<evidence type="ECO:0000259" key="1">
    <source>
        <dbReference type="PROSITE" id="PS50887"/>
    </source>
</evidence>
<dbReference type="SUPFAM" id="SSF55785">
    <property type="entry name" value="PYP-like sensor domain (PAS domain)"/>
    <property type="match status" value="1"/>
</dbReference>
<comment type="caution">
    <text evidence="2">The sequence shown here is derived from an EMBL/GenBank/DDBJ whole genome shotgun (WGS) entry which is preliminary data.</text>
</comment>
<dbReference type="Pfam" id="PF00990">
    <property type="entry name" value="GGDEF"/>
    <property type="match status" value="1"/>
</dbReference>
<feature type="domain" description="GGDEF" evidence="1">
    <location>
        <begin position="287"/>
        <end position="415"/>
    </location>
</feature>
<dbReference type="Proteomes" id="UP000475385">
    <property type="component" value="Unassembled WGS sequence"/>
</dbReference>
<dbReference type="Gene3D" id="3.30.70.270">
    <property type="match status" value="1"/>
</dbReference>
<keyword evidence="3" id="KW-1185">Reference proteome</keyword>
<dbReference type="EMBL" id="JAAIKB010000003">
    <property type="protein sequence ID" value="NGM20172.1"/>
    <property type="molecule type" value="Genomic_DNA"/>
</dbReference>
<evidence type="ECO:0000313" key="3">
    <source>
        <dbReference type="Proteomes" id="UP000475385"/>
    </source>
</evidence>
<dbReference type="InterPro" id="IPR029787">
    <property type="entry name" value="Nucleotide_cyclase"/>
</dbReference>
<gene>
    <name evidence="2" type="ORF">G3576_09115</name>
</gene>
<dbReference type="InterPro" id="IPR000160">
    <property type="entry name" value="GGDEF_dom"/>
</dbReference>
<dbReference type="InterPro" id="IPR043128">
    <property type="entry name" value="Rev_trsase/Diguanyl_cyclase"/>
</dbReference>
<dbReference type="PANTHER" id="PTHR44757">
    <property type="entry name" value="DIGUANYLATE CYCLASE DGCP"/>
    <property type="match status" value="1"/>
</dbReference>
<reference evidence="2 3" key="1">
    <citation type="submission" date="2020-03" db="EMBL/GenBank/DDBJ databases">
        <title>Roseomonas stagni sp. nov., isolated from pond water in Japan.</title>
        <authorList>
            <person name="Furuhata K."/>
            <person name="Miyamoto H."/>
            <person name="Goto K."/>
        </authorList>
    </citation>
    <scope>NUCLEOTIDE SEQUENCE [LARGE SCALE GENOMIC DNA]</scope>
    <source>
        <strain evidence="2 3">PeD5</strain>
    </source>
</reference>
<dbReference type="PANTHER" id="PTHR44757:SF2">
    <property type="entry name" value="BIOFILM ARCHITECTURE MAINTENANCE PROTEIN MBAA"/>
    <property type="match status" value="1"/>
</dbReference>
<dbReference type="InterPro" id="IPR052155">
    <property type="entry name" value="Biofilm_reg_signaling"/>
</dbReference>
<dbReference type="CDD" id="cd00130">
    <property type="entry name" value="PAS"/>
    <property type="match status" value="1"/>
</dbReference>
<dbReference type="CDD" id="cd01949">
    <property type="entry name" value="GGDEF"/>
    <property type="match status" value="1"/>
</dbReference>
<dbReference type="SMART" id="SM00267">
    <property type="entry name" value="GGDEF"/>
    <property type="match status" value="1"/>
</dbReference>
<dbReference type="InterPro" id="IPR000014">
    <property type="entry name" value="PAS"/>
</dbReference>
<accession>A0A6M1LJ54</accession>
<protein>
    <submittedName>
        <fullName evidence="2">GGDEF domain-containing protein</fullName>
    </submittedName>
</protein>
<dbReference type="InterPro" id="IPR035965">
    <property type="entry name" value="PAS-like_dom_sf"/>
</dbReference>
<dbReference type="AlphaFoldDB" id="A0A6M1LJ54"/>
<evidence type="ECO:0000313" key="2">
    <source>
        <dbReference type="EMBL" id="NGM20172.1"/>
    </source>
</evidence>
<name>A0A6M1LJ54_9PROT</name>